<dbReference type="VEuPathDB" id="FungiDB:A1O9_00368"/>
<dbReference type="Proteomes" id="UP000027920">
    <property type="component" value="Unassembled WGS sequence"/>
</dbReference>
<dbReference type="GO" id="GO:0004602">
    <property type="term" value="F:glutathione peroxidase activity"/>
    <property type="evidence" value="ECO:0007669"/>
    <property type="project" value="TreeGrafter"/>
</dbReference>
<dbReference type="RefSeq" id="XP_013264986.1">
    <property type="nucleotide sequence ID" value="XM_013409532.1"/>
</dbReference>
<evidence type="ECO:0000313" key="3">
    <source>
        <dbReference type="Proteomes" id="UP000027920"/>
    </source>
</evidence>
<protein>
    <recommendedName>
        <fullName evidence="1">DSBA-like thioredoxin domain-containing protein</fullName>
    </recommendedName>
</protein>
<feature type="domain" description="DSBA-like thioredoxin" evidence="1">
    <location>
        <begin position="7"/>
        <end position="213"/>
    </location>
</feature>
<dbReference type="GO" id="GO:0006749">
    <property type="term" value="P:glutathione metabolic process"/>
    <property type="evidence" value="ECO:0007669"/>
    <property type="project" value="TreeGrafter"/>
</dbReference>
<dbReference type="InterPro" id="IPR036249">
    <property type="entry name" value="Thioredoxin-like_sf"/>
</dbReference>
<sequence>MAPALHLDFHYDISCPFAYIASLRLPAFQRRHPNLAINYRPVLLGALYRATSAPQGAAGSASDVFNATKRAVTSAGFTRTLRRLGVEYKQPPRHPLKTTKALRLLYCLEGPERAALTGSLYRAYWVDGRDVSDLKELGSLVQECQGLGPGTKTRLLDLLQTGRFEATEQRKALEETTDLALQRGAFGVPAFWVQEEGRLYWGQDRLQFVDKALFAMEEERQEPVLEALVPRYAPLDRRQIPEGEEMKLEFWYDFSSPWAFLGWTQLARLQRIFGPRLRIDMKPFLLGILFREHVFQFYAVKLS</sequence>
<evidence type="ECO:0000259" key="1">
    <source>
        <dbReference type="Pfam" id="PF01323"/>
    </source>
</evidence>
<dbReference type="GeneID" id="25275320"/>
<gene>
    <name evidence="2" type="ORF">A1O9_00368</name>
</gene>
<accession>A0A072PRA2</accession>
<dbReference type="PANTHER" id="PTHR42943:SF2">
    <property type="entry name" value="GLUTATHIONE S-TRANSFERASE KAPPA 1"/>
    <property type="match status" value="1"/>
</dbReference>
<dbReference type="AlphaFoldDB" id="A0A072PRA2"/>
<dbReference type="InterPro" id="IPR001853">
    <property type="entry name" value="DSBA-like_thioredoxin_dom"/>
</dbReference>
<dbReference type="STRING" id="1182545.A0A072PRA2"/>
<dbReference type="PANTHER" id="PTHR42943">
    <property type="entry name" value="GLUTATHIONE S-TRANSFERASE KAPPA"/>
    <property type="match status" value="1"/>
</dbReference>
<dbReference type="GO" id="GO:0005777">
    <property type="term" value="C:peroxisome"/>
    <property type="evidence" value="ECO:0007669"/>
    <property type="project" value="TreeGrafter"/>
</dbReference>
<dbReference type="GO" id="GO:0005739">
    <property type="term" value="C:mitochondrion"/>
    <property type="evidence" value="ECO:0007669"/>
    <property type="project" value="TreeGrafter"/>
</dbReference>
<comment type="caution">
    <text evidence="2">The sequence shown here is derived from an EMBL/GenBank/DDBJ whole genome shotgun (WGS) entry which is preliminary data.</text>
</comment>
<evidence type="ECO:0000313" key="2">
    <source>
        <dbReference type="EMBL" id="KEF62396.1"/>
    </source>
</evidence>
<dbReference type="OrthoDB" id="4664297at2759"/>
<dbReference type="GO" id="GO:0004364">
    <property type="term" value="F:glutathione transferase activity"/>
    <property type="evidence" value="ECO:0007669"/>
    <property type="project" value="TreeGrafter"/>
</dbReference>
<dbReference type="EMBL" id="AMGV01000001">
    <property type="protein sequence ID" value="KEF62396.1"/>
    <property type="molecule type" value="Genomic_DNA"/>
</dbReference>
<organism evidence="2 3">
    <name type="scientific">Exophiala aquamarina CBS 119918</name>
    <dbReference type="NCBI Taxonomy" id="1182545"/>
    <lineage>
        <taxon>Eukaryota</taxon>
        <taxon>Fungi</taxon>
        <taxon>Dikarya</taxon>
        <taxon>Ascomycota</taxon>
        <taxon>Pezizomycotina</taxon>
        <taxon>Eurotiomycetes</taxon>
        <taxon>Chaetothyriomycetidae</taxon>
        <taxon>Chaetothyriales</taxon>
        <taxon>Herpotrichiellaceae</taxon>
        <taxon>Exophiala</taxon>
    </lineage>
</organism>
<dbReference type="InterPro" id="IPR051924">
    <property type="entry name" value="GST_Kappa/NadH"/>
</dbReference>
<proteinExistence type="predicted"/>
<reference evidence="2 3" key="1">
    <citation type="submission" date="2013-03" db="EMBL/GenBank/DDBJ databases">
        <title>The Genome Sequence of Exophiala aquamarina CBS 119918.</title>
        <authorList>
            <consortium name="The Broad Institute Genomics Platform"/>
            <person name="Cuomo C."/>
            <person name="de Hoog S."/>
            <person name="Gorbushina A."/>
            <person name="Walker B."/>
            <person name="Young S.K."/>
            <person name="Zeng Q."/>
            <person name="Gargeya S."/>
            <person name="Fitzgerald M."/>
            <person name="Haas B."/>
            <person name="Abouelleil A."/>
            <person name="Allen A.W."/>
            <person name="Alvarado L."/>
            <person name="Arachchi H.M."/>
            <person name="Berlin A.M."/>
            <person name="Chapman S.B."/>
            <person name="Gainer-Dewar J."/>
            <person name="Goldberg J."/>
            <person name="Griggs A."/>
            <person name="Gujja S."/>
            <person name="Hansen M."/>
            <person name="Howarth C."/>
            <person name="Imamovic A."/>
            <person name="Ireland A."/>
            <person name="Larimer J."/>
            <person name="McCowan C."/>
            <person name="Murphy C."/>
            <person name="Pearson M."/>
            <person name="Poon T.W."/>
            <person name="Priest M."/>
            <person name="Roberts A."/>
            <person name="Saif S."/>
            <person name="Shea T."/>
            <person name="Sisk P."/>
            <person name="Sykes S."/>
            <person name="Wortman J."/>
            <person name="Nusbaum C."/>
            <person name="Birren B."/>
        </authorList>
    </citation>
    <scope>NUCLEOTIDE SEQUENCE [LARGE SCALE GENOMIC DNA]</scope>
    <source>
        <strain evidence="2 3">CBS 119918</strain>
    </source>
</reference>
<dbReference type="HOGENOM" id="CLU_918382_0_0_1"/>
<dbReference type="Gene3D" id="3.40.30.10">
    <property type="entry name" value="Glutaredoxin"/>
    <property type="match status" value="2"/>
</dbReference>
<dbReference type="Pfam" id="PF01323">
    <property type="entry name" value="DSBA"/>
    <property type="match status" value="1"/>
</dbReference>
<dbReference type="SUPFAM" id="SSF52833">
    <property type="entry name" value="Thioredoxin-like"/>
    <property type="match status" value="2"/>
</dbReference>
<name>A0A072PRA2_9EURO</name>
<keyword evidence="3" id="KW-1185">Reference proteome</keyword>